<keyword evidence="5 9" id="KW-0812">Transmembrane</keyword>
<keyword evidence="6 9" id="KW-1133">Transmembrane helix</keyword>
<evidence type="ECO:0000256" key="4">
    <source>
        <dbReference type="ARBA" id="ARBA00022475"/>
    </source>
</evidence>
<comment type="caution">
    <text evidence="10">The sequence shown here is derived from an EMBL/GenBank/DDBJ whole genome shotgun (WGS) entry which is preliminary data.</text>
</comment>
<evidence type="ECO:0000256" key="6">
    <source>
        <dbReference type="ARBA" id="ARBA00022989"/>
    </source>
</evidence>
<name>A0AAJ1U7A8_9ACTN</name>
<comment type="similarity">
    <text evidence="2">Belongs to the autoinducer-2 exporter (AI-2E) (TC 2.A.86) family.</text>
</comment>
<protein>
    <submittedName>
        <fullName evidence="10">PurR-regulated permease PerM</fullName>
    </submittedName>
</protein>
<feature type="transmembrane region" description="Helical" evidence="9">
    <location>
        <begin position="109"/>
        <end position="128"/>
    </location>
</feature>
<accession>A0AAJ1U7A8</accession>
<feature type="region of interest" description="Disordered" evidence="8">
    <location>
        <begin position="442"/>
        <end position="475"/>
    </location>
</feature>
<dbReference type="GO" id="GO:0005886">
    <property type="term" value="C:plasma membrane"/>
    <property type="evidence" value="ECO:0007669"/>
    <property type="project" value="UniProtKB-SubCell"/>
</dbReference>
<evidence type="ECO:0000256" key="8">
    <source>
        <dbReference type="SAM" id="MobiDB-lite"/>
    </source>
</evidence>
<feature type="transmembrane region" description="Helical" evidence="9">
    <location>
        <begin position="251"/>
        <end position="271"/>
    </location>
</feature>
<gene>
    <name evidence="10" type="ORF">QE405_001906</name>
</gene>
<evidence type="ECO:0000256" key="7">
    <source>
        <dbReference type="ARBA" id="ARBA00023136"/>
    </source>
</evidence>
<dbReference type="InterPro" id="IPR002549">
    <property type="entry name" value="AI-2E-like"/>
</dbReference>
<dbReference type="Proteomes" id="UP001239215">
    <property type="component" value="Unassembled WGS sequence"/>
</dbReference>
<dbReference type="PANTHER" id="PTHR21716:SF53">
    <property type="entry name" value="PERMEASE PERM-RELATED"/>
    <property type="match status" value="1"/>
</dbReference>
<feature type="region of interest" description="Disordered" evidence="8">
    <location>
        <begin position="1"/>
        <end position="35"/>
    </location>
</feature>
<keyword evidence="4" id="KW-1003">Cell membrane</keyword>
<feature type="compositionally biased region" description="Basic and acidic residues" evidence="8">
    <location>
        <begin position="24"/>
        <end position="35"/>
    </location>
</feature>
<evidence type="ECO:0000313" key="10">
    <source>
        <dbReference type="EMBL" id="MDQ1104622.1"/>
    </source>
</evidence>
<dbReference type="GO" id="GO:0055085">
    <property type="term" value="P:transmembrane transport"/>
    <property type="evidence" value="ECO:0007669"/>
    <property type="project" value="TreeGrafter"/>
</dbReference>
<dbReference type="Pfam" id="PF01594">
    <property type="entry name" value="AI-2E_transport"/>
    <property type="match status" value="1"/>
</dbReference>
<sequence length="475" mass="50367">MARVDGDRTAEQADEGRAPIGDPVTKEPDDGEVGELRRRLAALLARRSRDEEQHEEALRRDLRAQLTAQWAAARAERRPVGAAPLPIAAGESNLARAEVPWGLDLAAAWAWRFLVIVAATVVLVYAFWQVRVVTLPLLIALLVTSLGHPVVRWGRRIRVPASLSAIVVVVGGLGFIALLITFVSQQVIDGMTDLADKVVMGLGEVRTWLKDGPLNASDSQIDGYITQAQQYLTESGDSQQLVRQVTEVGTTLTHIAAGFFIVLFASFFFLADGARIWSWCVRLAPRGAREQIDSSGRVAWVSLTQFMRATVIVALVDAIGIMIVAVVLDVPLVAAIGVLVFIGAFVPMIGATIAGSVAVLVALVDQGPWVALLMLGGVILVQQIEGHILQPFLMGRFVSVHPLGVIVAIGIGVLVAGIAGALIAVPLAAAVNAVVLHLADETAPPPPSGEDDMGEELGEDPGVVGDFDAVGGRPE</sequence>
<evidence type="ECO:0000256" key="5">
    <source>
        <dbReference type="ARBA" id="ARBA00022692"/>
    </source>
</evidence>
<feature type="transmembrane region" description="Helical" evidence="9">
    <location>
        <begin position="405"/>
        <end position="429"/>
    </location>
</feature>
<feature type="compositionally biased region" description="Acidic residues" evidence="8">
    <location>
        <begin position="449"/>
        <end position="459"/>
    </location>
</feature>
<evidence type="ECO:0000256" key="9">
    <source>
        <dbReference type="SAM" id="Phobius"/>
    </source>
</evidence>
<evidence type="ECO:0000256" key="2">
    <source>
        <dbReference type="ARBA" id="ARBA00009773"/>
    </source>
</evidence>
<evidence type="ECO:0000256" key="3">
    <source>
        <dbReference type="ARBA" id="ARBA00022448"/>
    </source>
</evidence>
<feature type="transmembrane region" description="Helical" evidence="9">
    <location>
        <begin position="334"/>
        <end position="363"/>
    </location>
</feature>
<feature type="transmembrane region" description="Helical" evidence="9">
    <location>
        <begin position="163"/>
        <end position="183"/>
    </location>
</feature>
<feature type="transmembrane region" description="Helical" evidence="9">
    <location>
        <begin position="306"/>
        <end position="328"/>
    </location>
</feature>
<proteinExistence type="inferred from homology"/>
<dbReference type="PANTHER" id="PTHR21716">
    <property type="entry name" value="TRANSMEMBRANE PROTEIN"/>
    <property type="match status" value="1"/>
</dbReference>
<dbReference type="EMBL" id="JAUTAN010000001">
    <property type="protein sequence ID" value="MDQ1104622.1"/>
    <property type="molecule type" value="Genomic_DNA"/>
</dbReference>
<comment type="subcellular location">
    <subcellularLocation>
        <location evidence="1">Cell membrane</location>
        <topology evidence="1">Multi-pass membrane protein</topology>
    </subcellularLocation>
</comment>
<feature type="transmembrane region" description="Helical" evidence="9">
    <location>
        <begin position="134"/>
        <end position="151"/>
    </location>
</feature>
<organism evidence="10 11">
    <name type="scientific">Nocardioides zeae</name>
    <dbReference type="NCBI Taxonomy" id="1457234"/>
    <lineage>
        <taxon>Bacteria</taxon>
        <taxon>Bacillati</taxon>
        <taxon>Actinomycetota</taxon>
        <taxon>Actinomycetes</taxon>
        <taxon>Propionibacteriales</taxon>
        <taxon>Nocardioidaceae</taxon>
        <taxon>Nocardioides</taxon>
    </lineage>
</organism>
<dbReference type="AlphaFoldDB" id="A0AAJ1U7A8"/>
<keyword evidence="3" id="KW-0813">Transport</keyword>
<feature type="transmembrane region" description="Helical" evidence="9">
    <location>
        <begin position="370"/>
        <end position="393"/>
    </location>
</feature>
<evidence type="ECO:0000256" key="1">
    <source>
        <dbReference type="ARBA" id="ARBA00004651"/>
    </source>
</evidence>
<feature type="compositionally biased region" description="Basic and acidic residues" evidence="8">
    <location>
        <begin position="1"/>
        <end position="17"/>
    </location>
</feature>
<evidence type="ECO:0000313" key="11">
    <source>
        <dbReference type="Proteomes" id="UP001239215"/>
    </source>
</evidence>
<keyword evidence="7 9" id="KW-0472">Membrane</keyword>
<reference evidence="10" key="1">
    <citation type="submission" date="2023-07" db="EMBL/GenBank/DDBJ databases">
        <title>Functional and genomic diversity of the sorghum phyllosphere microbiome.</title>
        <authorList>
            <person name="Shade A."/>
        </authorList>
    </citation>
    <scope>NUCLEOTIDE SEQUENCE</scope>
    <source>
        <strain evidence="10">SORGH_AS_1067</strain>
    </source>
</reference>